<reference evidence="1 2" key="1">
    <citation type="submission" date="2020-01" db="EMBL/GenBank/DDBJ databases">
        <title>A novel Bacillus sp. from Pasinler.</title>
        <authorList>
            <person name="Adiguzel A."/>
            <person name="Ay H."/>
            <person name="Baltaci M.O."/>
        </authorList>
    </citation>
    <scope>NUCLEOTIDE SEQUENCE [LARGE SCALE GENOMIC DNA]</scope>
    <source>
        <strain evidence="1 2">P1</strain>
    </source>
</reference>
<organism evidence="1 2">
    <name type="scientific">Pallidibacillus pasinlerensis</name>
    <dbReference type="NCBI Taxonomy" id="2703818"/>
    <lineage>
        <taxon>Bacteria</taxon>
        <taxon>Bacillati</taxon>
        <taxon>Bacillota</taxon>
        <taxon>Bacilli</taxon>
        <taxon>Bacillales</taxon>
        <taxon>Bacillaceae</taxon>
        <taxon>Pallidibacillus</taxon>
    </lineage>
</organism>
<evidence type="ECO:0000313" key="2">
    <source>
        <dbReference type="Proteomes" id="UP000743899"/>
    </source>
</evidence>
<name>A0ABX0A688_9BACI</name>
<dbReference type="RefSeq" id="WP_161921802.1">
    <property type="nucleotide sequence ID" value="NZ_JAACYS010000100.1"/>
</dbReference>
<protein>
    <submittedName>
        <fullName evidence="1">Uncharacterized protein</fullName>
    </submittedName>
</protein>
<comment type="caution">
    <text evidence="1">The sequence shown here is derived from an EMBL/GenBank/DDBJ whole genome shotgun (WGS) entry which is preliminary data.</text>
</comment>
<keyword evidence="2" id="KW-1185">Reference proteome</keyword>
<gene>
    <name evidence="1" type="ORF">GW534_14995</name>
</gene>
<evidence type="ECO:0000313" key="1">
    <source>
        <dbReference type="EMBL" id="NCU18976.1"/>
    </source>
</evidence>
<sequence>MIVYKTGFFPKFADVIVKNHKYGIREIEINGIIIDICRLAPVAIMGEDDRYRTIRIETNEEIAGGYGTLLDGPHRLQSKDRFNPLVKELEQALREFDYKLLNAEEIKCPLPFKSEIRTIYRDPGEYLVMDAIFYWED</sequence>
<proteinExistence type="predicted"/>
<dbReference type="Proteomes" id="UP000743899">
    <property type="component" value="Unassembled WGS sequence"/>
</dbReference>
<dbReference type="EMBL" id="JAACYS010000100">
    <property type="protein sequence ID" value="NCU18976.1"/>
    <property type="molecule type" value="Genomic_DNA"/>
</dbReference>
<accession>A0ABX0A688</accession>